<sequence>MTISSAIEAVLHETDVKTERSGIGPQEEEPETEPSTKSIGQEKRGGGNPWRKRLGSATVK</sequence>
<name>A0A7U2FDS3_PHANO</name>
<dbReference type="AlphaFoldDB" id="A0A7U2FDS3"/>
<keyword evidence="3" id="KW-1185">Reference proteome</keyword>
<protein>
    <submittedName>
        <fullName evidence="2">Uncharacterized protein</fullName>
    </submittedName>
</protein>
<evidence type="ECO:0000313" key="3">
    <source>
        <dbReference type="Proteomes" id="UP000663193"/>
    </source>
</evidence>
<gene>
    <name evidence="2" type="ORF">JI435_419500</name>
</gene>
<dbReference type="EMBL" id="CP069037">
    <property type="protein sequence ID" value="QRD03417.1"/>
    <property type="molecule type" value="Genomic_DNA"/>
</dbReference>
<accession>A0A7U2FDS3</accession>
<feature type="compositionally biased region" description="Basic and acidic residues" evidence="1">
    <location>
        <begin position="10"/>
        <end position="20"/>
    </location>
</feature>
<feature type="region of interest" description="Disordered" evidence="1">
    <location>
        <begin position="1"/>
        <end position="60"/>
    </location>
</feature>
<reference evidence="3" key="1">
    <citation type="journal article" date="2021" name="BMC Genomics">
        <title>Chromosome-level genome assembly and manually-curated proteome of model necrotroph Parastagonospora nodorum Sn15 reveals a genome-wide trove of candidate effector homologs, and redundancy of virulence-related functions within an accessory chromosome.</title>
        <authorList>
            <person name="Bertazzoni S."/>
            <person name="Jones D.A.B."/>
            <person name="Phan H.T."/>
            <person name="Tan K.-C."/>
            <person name="Hane J.K."/>
        </authorList>
    </citation>
    <scope>NUCLEOTIDE SEQUENCE [LARGE SCALE GENOMIC DNA]</scope>
    <source>
        <strain evidence="3">SN15 / ATCC MYA-4574 / FGSC 10173)</strain>
    </source>
</reference>
<dbReference type="Proteomes" id="UP000663193">
    <property type="component" value="Chromosome 15"/>
</dbReference>
<dbReference type="VEuPathDB" id="FungiDB:JI435_419500"/>
<organism evidence="2 3">
    <name type="scientific">Phaeosphaeria nodorum (strain SN15 / ATCC MYA-4574 / FGSC 10173)</name>
    <name type="common">Glume blotch fungus</name>
    <name type="synonym">Parastagonospora nodorum</name>
    <dbReference type="NCBI Taxonomy" id="321614"/>
    <lineage>
        <taxon>Eukaryota</taxon>
        <taxon>Fungi</taxon>
        <taxon>Dikarya</taxon>
        <taxon>Ascomycota</taxon>
        <taxon>Pezizomycotina</taxon>
        <taxon>Dothideomycetes</taxon>
        <taxon>Pleosporomycetidae</taxon>
        <taxon>Pleosporales</taxon>
        <taxon>Pleosporineae</taxon>
        <taxon>Phaeosphaeriaceae</taxon>
        <taxon>Parastagonospora</taxon>
    </lineage>
</organism>
<proteinExistence type="predicted"/>
<evidence type="ECO:0000313" key="2">
    <source>
        <dbReference type="EMBL" id="QRD03417.1"/>
    </source>
</evidence>
<evidence type="ECO:0000256" key="1">
    <source>
        <dbReference type="SAM" id="MobiDB-lite"/>
    </source>
</evidence>